<feature type="domain" description="Glycosyl transferase family 1" evidence="1">
    <location>
        <begin position="202"/>
        <end position="314"/>
    </location>
</feature>
<feature type="domain" description="Glycosyltransferase subfamily 4-like N-terminal" evidence="2">
    <location>
        <begin position="33"/>
        <end position="184"/>
    </location>
</feature>
<dbReference type="RefSeq" id="WP_189606482.1">
    <property type="nucleotide sequence ID" value="NZ_BMXR01000001.1"/>
</dbReference>
<dbReference type="Proteomes" id="UP000626148">
    <property type="component" value="Unassembled WGS sequence"/>
</dbReference>
<dbReference type="InterPro" id="IPR001296">
    <property type="entry name" value="Glyco_trans_1"/>
</dbReference>
<dbReference type="InterPro" id="IPR028098">
    <property type="entry name" value="Glyco_trans_4-like_N"/>
</dbReference>
<protein>
    <submittedName>
        <fullName evidence="3">Glycosyl transferase</fullName>
    </submittedName>
</protein>
<dbReference type="InterPro" id="IPR050194">
    <property type="entry name" value="Glycosyltransferase_grp1"/>
</dbReference>
<dbReference type="SUPFAM" id="SSF53756">
    <property type="entry name" value="UDP-Glycosyltransferase/glycogen phosphorylase"/>
    <property type="match status" value="1"/>
</dbReference>
<name>A0A918N4H9_9GAMM</name>
<sequence length="376" mass="41473">MTAQSRLGLTESLYDASRRSRVLIVSDAAPHRNGVGAYYQDLMHYLSPRVEAIDIISPEIVDGEWQGGWMLPLPGDRTQKFCIPNLIGLRRRIESFAPDVVVIPTPGPFGVLGARYAAGVGARVVVGFHTWYEKLTELYWNRVQGSLTRGFFEVSNRLIFRYADVVLANSESMVDIARRIGAPQAALMGTPVSAPFLERPAPRAPTRVGTVLFAGRLAAEKNIDSMIQAARDLPDVRFSIAGDGPLRVQVEEAATQLPNLQYIGWLTRDGLMDAIDSHDLLMLPSHVESFGTIALEAMARQRLVVVSAHCGIADWPDLAEHLTVIPEHATLGQVLNGLKALSEFELNARARQCRQAVLSHNDWNTRLWSSFVSEAP</sequence>
<dbReference type="Gene3D" id="3.40.50.2000">
    <property type="entry name" value="Glycogen Phosphorylase B"/>
    <property type="match status" value="2"/>
</dbReference>
<dbReference type="Pfam" id="PF00534">
    <property type="entry name" value="Glycos_transf_1"/>
    <property type="match status" value="1"/>
</dbReference>
<dbReference type="EMBL" id="BMXR01000001">
    <property type="protein sequence ID" value="GGX38216.1"/>
    <property type="molecule type" value="Genomic_DNA"/>
</dbReference>
<keyword evidence="3" id="KW-0808">Transferase</keyword>
<gene>
    <name evidence="3" type="ORF">GCM10007392_00430</name>
</gene>
<accession>A0A918N4H9</accession>
<keyword evidence="4" id="KW-1185">Reference proteome</keyword>
<dbReference type="AlphaFoldDB" id="A0A918N4H9"/>
<dbReference type="PANTHER" id="PTHR45947:SF3">
    <property type="entry name" value="SULFOQUINOVOSYL TRANSFERASE SQD2"/>
    <property type="match status" value="1"/>
</dbReference>
<proteinExistence type="predicted"/>
<reference evidence="3" key="2">
    <citation type="submission" date="2020-09" db="EMBL/GenBank/DDBJ databases">
        <authorList>
            <person name="Sun Q."/>
            <person name="Kim S."/>
        </authorList>
    </citation>
    <scope>NUCLEOTIDE SEQUENCE</scope>
    <source>
        <strain evidence="3">KCTC 22169</strain>
    </source>
</reference>
<dbReference type="PANTHER" id="PTHR45947">
    <property type="entry name" value="SULFOQUINOVOSYL TRANSFERASE SQD2"/>
    <property type="match status" value="1"/>
</dbReference>
<evidence type="ECO:0000259" key="1">
    <source>
        <dbReference type="Pfam" id="PF00534"/>
    </source>
</evidence>
<organism evidence="3 4">
    <name type="scientific">Saccharospirillum salsuginis</name>
    <dbReference type="NCBI Taxonomy" id="418750"/>
    <lineage>
        <taxon>Bacteria</taxon>
        <taxon>Pseudomonadati</taxon>
        <taxon>Pseudomonadota</taxon>
        <taxon>Gammaproteobacteria</taxon>
        <taxon>Oceanospirillales</taxon>
        <taxon>Saccharospirillaceae</taxon>
        <taxon>Saccharospirillum</taxon>
    </lineage>
</organism>
<reference evidence="3" key="1">
    <citation type="journal article" date="2014" name="Int. J. Syst. Evol. Microbiol.">
        <title>Complete genome sequence of Corynebacterium casei LMG S-19264T (=DSM 44701T), isolated from a smear-ripened cheese.</title>
        <authorList>
            <consortium name="US DOE Joint Genome Institute (JGI-PGF)"/>
            <person name="Walter F."/>
            <person name="Albersmeier A."/>
            <person name="Kalinowski J."/>
            <person name="Ruckert C."/>
        </authorList>
    </citation>
    <scope>NUCLEOTIDE SEQUENCE</scope>
    <source>
        <strain evidence="3">KCTC 22169</strain>
    </source>
</reference>
<comment type="caution">
    <text evidence="3">The sequence shown here is derived from an EMBL/GenBank/DDBJ whole genome shotgun (WGS) entry which is preliminary data.</text>
</comment>
<evidence type="ECO:0000259" key="2">
    <source>
        <dbReference type="Pfam" id="PF13439"/>
    </source>
</evidence>
<dbReference type="GO" id="GO:0016757">
    <property type="term" value="F:glycosyltransferase activity"/>
    <property type="evidence" value="ECO:0007669"/>
    <property type="project" value="InterPro"/>
</dbReference>
<dbReference type="Pfam" id="PF13439">
    <property type="entry name" value="Glyco_transf_4"/>
    <property type="match status" value="1"/>
</dbReference>
<evidence type="ECO:0000313" key="3">
    <source>
        <dbReference type="EMBL" id="GGX38216.1"/>
    </source>
</evidence>
<evidence type="ECO:0000313" key="4">
    <source>
        <dbReference type="Proteomes" id="UP000626148"/>
    </source>
</evidence>